<dbReference type="Gene3D" id="3.30.365.10">
    <property type="entry name" value="Aldehyde oxidase/xanthine dehydrogenase, molybdopterin binding domain"/>
    <property type="match status" value="4"/>
</dbReference>
<dbReference type="SUPFAM" id="SSF54665">
    <property type="entry name" value="CO dehydrogenase molybdoprotein N-domain-like"/>
    <property type="match status" value="1"/>
</dbReference>
<dbReference type="InterPro" id="IPR037165">
    <property type="entry name" value="AldOxase/xan_DH_Mopterin-bd_sf"/>
</dbReference>
<dbReference type="EMBL" id="VFSV01000004">
    <property type="protein sequence ID" value="TRD22874.1"/>
    <property type="molecule type" value="Genomic_DNA"/>
</dbReference>
<comment type="cofactor">
    <cofactor evidence="1">
        <name>Mo-molybdopterin</name>
        <dbReference type="ChEBI" id="CHEBI:71302"/>
    </cofactor>
</comment>
<dbReference type="NCBIfam" id="TIGR02965">
    <property type="entry name" value="xanthine_xdhB"/>
    <property type="match status" value="1"/>
</dbReference>
<dbReference type="FunFam" id="3.30.365.10:FF:000001">
    <property type="entry name" value="Xanthine dehydrogenase oxidase"/>
    <property type="match status" value="1"/>
</dbReference>
<dbReference type="SMART" id="SM01008">
    <property type="entry name" value="Ald_Xan_dh_C"/>
    <property type="match status" value="1"/>
</dbReference>
<keyword evidence="8" id="KW-0408">Iron</keyword>
<dbReference type="FunFam" id="3.30.365.10:FF:000002">
    <property type="entry name" value="Xanthine dehydrogenase oxidase"/>
    <property type="match status" value="1"/>
</dbReference>
<keyword evidence="5" id="KW-0001">2Fe-2S</keyword>
<evidence type="ECO:0000313" key="13">
    <source>
        <dbReference type="EMBL" id="TRD22874.1"/>
    </source>
</evidence>
<organism evidence="13 14">
    <name type="scientific">Palleronia caenipelagi</name>
    <dbReference type="NCBI Taxonomy" id="2489174"/>
    <lineage>
        <taxon>Bacteria</taxon>
        <taxon>Pseudomonadati</taxon>
        <taxon>Pseudomonadota</taxon>
        <taxon>Alphaproteobacteria</taxon>
        <taxon>Rhodobacterales</taxon>
        <taxon>Roseobacteraceae</taxon>
        <taxon>Palleronia</taxon>
    </lineage>
</organism>
<dbReference type="GO" id="GO:0004854">
    <property type="term" value="F:xanthine dehydrogenase activity"/>
    <property type="evidence" value="ECO:0007669"/>
    <property type="project" value="UniProtKB-EC"/>
</dbReference>
<feature type="domain" description="Aldehyde oxidase/xanthine dehydrogenase a/b hammerhead" evidence="12">
    <location>
        <begin position="16"/>
        <end position="124"/>
    </location>
</feature>
<evidence type="ECO:0000259" key="12">
    <source>
        <dbReference type="SMART" id="SM01008"/>
    </source>
</evidence>
<dbReference type="EC" id="1.17.1.4" evidence="13"/>
<comment type="similarity">
    <text evidence="3">Belongs to the xanthine dehydrogenase family.</text>
</comment>
<dbReference type="Pfam" id="PF01315">
    <property type="entry name" value="Ald_Xan_dh_C"/>
    <property type="match status" value="1"/>
</dbReference>
<sequence>MTTADRIHDSATKHVTGAARYTDDLPLPEGALHAYLGVSDVAHATLREIDLTDVRAAPGVVGILTAEDVPGLNDISPTGSGDEPVFPTDRIEFHGQPLFAVVAETRDQARRAAALAKVICDPLAHALDPLTAEAAGYPFVTPPLTLTRGDAEAALATAPRRIKGQMQVGGQDHMYLEGQIALAIPGEDDEVTVHSSTQHPSEVQQMVAQALGVPAHAVVVNVRRLGGGFGGKETQMNLFCVVAAMAAKTWNRPVKIRPDRDQDMTATGKRHDFVIDYEVGFDDQGRITAVEGDFRARCGFSADLSGPVTDRALFHADNAYFYPHVRLSSHPMKTNTVSNTAFRGFGGPQGVIAAERMIEEIAYATGQDPLDVRKANFYGCEGWNLTPYHQEVEDNILDRLVGELEQSCAYRARRQEILDYNRNSPVLRRGIALTPVKFGISFTATWYNQAGALVHVYKDGSIHLNHGGTEMGQGLNTKVAQVVADAFGVPLEQVRITATTTEKVPNTSATAASSGTDLNAMAALDAVRQIKERLAGFAAGKWGVAAEDVSFEAGQVRIGSEVLSFETLIKEAYLARIQLSAAGFYKTPKIHWDRNKGQGRPFYYFAYGAACSEVTIDTLTGEYRIERTDILHDVGRSLNPALDRGQVEGAFVQGMGWLTTEELWWDEAGRLRTHAPSTYKIPLASDRPRIFNVNLADWSENREPTIRRSKAVGEPPFMLGISVLEALSMAVASVANYRECPRLDTPATPERILMAVSRLRG</sequence>
<comment type="cofactor">
    <cofactor evidence="2">
        <name>FAD</name>
        <dbReference type="ChEBI" id="CHEBI:57692"/>
    </cofactor>
</comment>
<dbReference type="Proteomes" id="UP000318590">
    <property type="component" value="Unassembled WGS sequence"/>
</dbReference>
<evidence type="ECO:0000256" key="5">
    <source>
        <dbReference type="ARBA" id="ARBA00022714"/>
    </source>
</evidence>
<evidence type="ECO:0000256" key="2">
    <source>
        <dbReference type="ARBA" id="ARBA00001974"/>
    </source>
</evidence>
<evidence type="ECO:0000256" key="1">
    <source>
        <dbReference type="ARBA" id="ARBA00001924"/>
    </source>
</evidence>
<protein>
    <submittedName>
        <fullName evidence="13">Xanthine dehydrogenase molybdopterin binding subunit</fullName>
        <ecNumber evidence="13">1.17.1.4</ecNumber>
    </submittedName>
</protein>
<dbReference type="SUPFAM" id="SSF56003">
    <property type="entry name" value="Molybdenum cofactor-binding domain"/>
    <property type="match status" value="1"/>
</dbReference>
<evidence type="ECO:0000256" key="6">
    <source>
        <dbReference type="ARBA" id="ARBA00022723"/>
    </source>
</evidence>
<keyword evidence="9" id="KW-0411">Iron-sulfur</keyword>
<dbReference type="InterPro" id="IPR008274">
    <property type="entry name" value="AldOxase/xan_DH_MoCoBD1"/>
</dbReference>
<keyword evidence="4" id="KW-0500">Molybdenum</keyword>
<dbReference type="InterPro" id="IPR016208">
    <property type="entry name" value="Ald_Oxase/xanthine_DH-like"/>
</dbReference>
<dbReference type="RefSeq" id="WP_142833454.1">
    <property type="nucleotide sequence ID" value="NZ_VFSV01000004.1"/>
</dbReference>
<evidence type="ECO:0000256" key="11">
    <source>
        <dbReference type="ARBA" id="ARBA00053029"/>
    </source>
</evidence>
<evidence type="ECO:0000256" key="8">
    <source>
        <dbReference type="ARBA" id="ARBA00023004"/>
    </source>
</evidence>
<dbReference type="InterPro" id="IPR000674">
    <property type="entry name" value="Ald_Oxase/Xan_DH_a/b"/>
</dbReference>
<evidence type="ECO:0000256" key="7">
    <source>
        <dbReference type="ARBA" id="ARBA00023002"/>
    </source>
</evidence>
<dbReference type="OrthoDB" id="9763985at2"/>
<evidence type="ECO:0000256" key="3">
    <source>
        <dbReference type="ARBA" id="ARBA00006849"/>
    </source>
</evidence>
<comment type="cofactor">
    <cofactor evidence="10">
        <name>[2Fe-2S] cluster</name>
        <dbReference type="ChEBI" id="CHEBI:190135"/>
    </cofactor>
</comment>
<keyword evidence="6" id="KW-0479">Metal-binding</keyword>
<dbReference type="GO" id="GO:0030151">
    <property type="term" value="F:molybdenum ion binding"/>
    <property type="evidence" value="ECO:0007669"/>
    <property type="project" value="InterPro"/>
</dbReference>
<dbReference type="GO" id="GO:0005506">
    <property type="term" value="F:iron ion binding"/>
    <property type="evidence" value="ECO:0007669"/>
    <property type="project" value="InterPro"/>
</dbReference>
<dbReference type="Gene3D" id="3.90.1170.50">
    <property type="entry name" value="Aldehyde oxidase/xanthine dehydrogenase, a/b hammerhead"/>
    <property type="match status" value="1"/>
</dbReference>
<reference evidence="13 14" key="1">
    <citation type="submission" date="2019-06" db="EMBL/GenBank/DDBJ databases">
        <title>Paenimaribius caenipelagi gen. nov., sp. nov., isolated from a tidal flat.</title>
        <authorList>
            <person name="Yoon J.-H."/>
        </authorList>
    </citation>
    <scope>NUCLEOTIDE SEQUENCE [LARGE SCALE GENOMIC DNA]</scope>
    <source>
        <strain evidence="13 14">JBTF-M29</strain>
    </source>
</reference>
<dbReference type="PANTHER" id="PTHR11908:SF132">
    <property type="entry name" value="ALDEHYDE OXIDASE 1-RELATED"/>
    <property type="match status" value="1"/>
</dbReference>
<dbReference type="Pfam" id="PF20256">
    <property type="entry name" value="MoCoBD_2"/>
    <property type="match status" value="1"/>
</dbReference>
<dbReference type="InterPro" id="IPR046867">
    <property type="entry name" value="AldOxase/xan_DH_MoCoBD2"/>
</dbReference>
<evidence type="ECO:0000256" key="9">
    <source>
        <dbReference type="ARBA" id="ARBA00023014"/>
    </source>
</evidence>
<evidence type="ECO:0000313" key="14">
    <source>
        <dbReference type="Proteomes" id="UP000318590"/>
    </source>
</evidence>
<comment type="caution">
    <text evidence="13">The sequence shown here is derived from an EMBL/GenBank/DDBJ whole genome shotgun (WGS) entry which is preliminary data.</text>
</comment>
<evidence type="ECO:0000256" key="10">
    <source>
        <dbReference type="ARBA" id="ARBA00034078"/>
    </source>
</evidence>
<dbReference type="PANTHER" id="PTHR11908">
    <property type="entry name" value="XANTHINE DEHYDROGENASE"/>
    <property type="match status" value="1"/>
</dbReference>
<name>A0A547Q936_9RHOB</name>
<comment type="cofactor">
    <cofactor evidence="11">
        <name>Mo-molybdopterin cytosine dinucleotide</name>
        <dbReference type="ChEBI" id="CHEBI:71308"/>
    </cofactor>
</comment>
<dbReference type="AlphaFoldDB" id="A0A547Q936"/>
<dbReference type="InterPro" id="IPR014309">
    <property type="entry name" value="Xanthine_DH_Mopterin-bd_su"/>
</dbReference>
<keyword evidence="14" id="KW-1185">Reference proteome</keyword>
<evidence type="ECO:0000256" key="4">
    <source>
        <dbReference type="ARBA" id="ARBA00022505"/>
    </source>
</evidence>
<dbReference type="GO" id="GO:0051537">
    <property type="term" value="F:2 iron, 2 sulfur cluster binding"/>
    <property type="evidence" value="ECO:0007669"/>
    <property type="project" value="UniProtKB-KW"/>
</dbReference>
<dbReference type="Pfam" id="PF02738">
    <property type="entry name" value="MoCoBD_1"/>
    <property type="match status" value="1"/>
</dbReference>
<proteinExistence type="inferred from homology"/>
<accession>A0A547Q936</accession>
<gene>
    <name evidence="13" type="primary">xdhB</name>
    <name evidence="13" type="ORF">FEV53_03615</name>
</gene>
<keyword evidence="7 13" id="KW-0560">Oxidoreductase</keyword>
<dbReference type="InterPro" id="IPR036856">
    <property type="entry name" value="Ald_Oxase/Xan_DH_a/b_sf"/>
</dbReference>